<dbReference type="AlphaFoldDB" id="A0A2K2G0E4"/>
<organism evidence="1 2">
    <name type="scientific">Novosphingobium guangzhouense</name>
    <dbReference type="NCBI Taxonomy" id="1850347"/>
    <lineage>
        <taxon>Bacteria</taxon>
        <taxon>Pseudomonadati</taxon>
        <taxon>Pseudomonadota</taxon>
        <taxon>Alphaproteobacteria</taxon>
        <taxon>Sphingomonadales</taxon>
        <taxon>Sphingomonadaceae</taxon>
        <taxon>Novosphingobium</taxon>
    </lineage>
</organism>
<dbReference type="OrthoDB" id="7467461at2"/>
<comment type="caution">
    <text evidence="1">The sequence shown here is derived from an EMBL/GenBank/DDBJ whole genome shotgun (WGS) entry which is preliminary data.</text>
</comment>
<reference evidence="1 2" key="1">
    <citation type="submission" date="2016-05" db="EMBL/GenBank/DDBJ databases">
        <title>Complete genome sequence of Novosphingobium guangzhouense SA925(T).</title>
        <authorList>
            <person name="Sha S."/>
        </authorList>
    </citation>
    <scope>NUCLEOTIDE SEQUENCE [LARGE SCALE GENOMIC DNA]</scope>
    <source>
        <strain evidence="1 2">SA925</strain>
    </source>
</reference>
<dbReference type="InterPro" id="IPR036388">
    <property type="entry name" value="WH-like_DNA-bd_sf"/>
</dbReference>
<protein>
    <submittedName>
        <fullName evidence="1">Replication protein A</fullName>
    </submittedName>
</protein>
<dbReference type="EMBL" id="LYMM01000035">
    <property type="protein sequence ID" value="PNU04468.1"/>
    <property type="molecule type" value="Genomic_DNA"/>
</dbReference>
<dbReference type="Gene3D" id="1.10.10.10">
    <property type="entry name" value="Winged helix-like DNA-binding domain superfamily/Winged helix DNA-binding domain"/>
    <property type="match status" value="1"/>
</dbReference>
<dbReference type="Proteomes" id="UP000236327">
    <property type="component" value="Unassembled WGS sequence"/>
</dbReference>
<sequence>MQRLTAKNPTDFTAVAAGPSRRSYDIDDVRAQVFTVCWTASEKNANFFRFRDVYRDTVAAYSQHIREAGKTLPISSNADRVLQALLRKMDAKTARCDPSLDTIAATCGLSRRTVVRQLESLRSLKIIDWVRRTVKTGNAKGEGPQRQQTSNAYFINLMSLPIEMIRTLRQRLGDKLREVGKALAGSGPVPNRMAIKAERLTKSLVGTWNGSSATQQIGRRALASATSTDIAAHMYGADLHARREHEEMLALSPSTSASAILALYPGSSLLRRKDRGR</sequence>
<keyword evidence="2" id="KW-1185">Reference proteome</keyword>
<dbReference type="Pfam" id="PF13730">
    <property type="entry name" value="HTH_36"/>
    <property type="match status" value="1"/>
</dbReference>
<gene>
    <name evidence="1" type="ORF">A8V01_20340</name>
</gene>
<proteinExistence type="predicted"/>
<accession>A0A2K2G0E4</accession>
<evidence type="ECO:0000313" key="2">
    <source>
        <dbReference type="Proteomes" id="UP000236327"/>
    </source>
</evidence>
<evidence type="ECO:0000313" key="1">
    <source>
        <dbReference type="EMBL" id="PNU04468.1"/>
    </source>
</evidence>
<name>A0A2K2G0E4_9SPHN</name>